<dbReference type="HOGENOM" id="CLU_152236_0_0_1"/>
<evidence type="ECO:0000313" key="2">
    <source>
        <dbReference type="EnsemblPlants" id="PGSC0003DMT400087822"/>
    </source>
</evidence>
<evidence type="ECO:0000256" key="1">
    <source>
        <dbReference type="SAM" id="MobiDB-lite"/>
    </source>
</evidence>
<dbReference type="EnsemblPlants" id="PGSC0003DMT400087822">
    <property type="protein sequence ID" value="PGSC0003DMT400087822"/>
    <property type="gene ID" value="PGSC0003DMG400037393"/>
</dbReference>
<proteinExistence type="predicted"/>
<keyword evidence="3" id="KW-1185">Reference proteome</keyword>
<evidence type="ECO:0008006" key="4">
    <source>
        <dbReference type="Google" id="ProtNLM"/>
    </source>
</evidence>
<dbReference type="InParanoid" id="M1DEM3"/>
<reference evidence="3" key="1">
    <citation type="journal article" date="2011" name="Nature">
        <title>Genome sequence and analysis of the tuber crop potato.</title>
        <authorList>
            <consortium name="The Potato Genome Sequencing Consortium"/>
        </authorList>
    </citation>
    <scope>NUCLEOTIDE SEQUENCE [LARGE SCALE GENOMIC DNA]</scope>
    <source>
        <strain evidence="3">cv. DM1-3 516 R44</strain>
    </source>
</reference>
<name>M1DEM3_SOLTU</name>
<protein>
    <recommendedName>
        <fullName evidence="4">Polyprotein protein</fullName>
    </recommendedName>
</protein>
<dbReference type="PaxDb" id="4113-PGSC0003DMT400087822"/>
<accession>M1DEM3</accession>
<reference evidence="2" key="2">
    <citation type="submission" date="2015-06" db="UniProtKB">
        <authorList>
            <consortium name="EnsemblPlants"/>
        </authorList>
    </citation>
    <scope>IDENTIFICATION</scope>
    <source>
        <strain evidence="2">DM1-3 516 R44</strain>
    </source>
</reference>
<dbReference type="Proteomes" id="UP000011115">
    <property type="component" value="Unassembled WGS sequence"/>
</dbReference>
<feature type="region of interest" description="Disordered" evidence="1">
    <location>
        <begin position="24"/>
        <end position="48"/>
    </location>
</feature>
<feature type="compositionally biased region" description="Acidic residues" evidence="1">
    <location>
        <begin position="35"/>
        <end position="48"/>
    </location>
</feature>
<dbReference type="AlphaFoldDB" id="M1DEM3"/>
<organism evidence="2 3">
    <name type="scientific">Solanum tuberosum</name>
    <name type="common">Potato</name>
    <dbReference type="NCBI Taxonomy" id="4113"/>
    <lineage>
        <taxon>Eukaryota</taxon>
        <taxon>Viridiplantae</taxon>
        <taxon>Streptophyta</taxon>
        <taxon>Embryophyta</taxon>
        <taxon>Tracheophyta</taxon>
        <taxon>Spermatophyta</taxon>
        <taxon>Magnoliopsida</taxon>
        <taxon>eudicotyledons</taxon>
        <taxon>Gunneridae</taxon>
        <taxon>Pentapetalae</taxon>
        <taxon>asterids</taxon>
        <taxon>lamiids</taxon>
        <taxon>Solanales</taxon>
        <taxon>Solanaceae</taxon>
        <taxon>Solanoideae</taxon>
        <taxon>Solaneae</taxon>
        <taxon>Solanum</taxon>
    </lineage>
</organism>
<dbReference type="Gramene" id="PGSC0003DMT400087822">
    <property type="protein sequence ID" value="PGSC0003DMT400087822"/>
    <property type="gene ID" value="PGSC0003DMG400037393"/>
</dbReference>
<sequence length="125" mass="13421">MWGGVDVPEDPSFELTLIPTDLEIPPTAVTGDVAAPDEDGESDTLETDEKDLVSHEIDMYEDLDDLEGDMLWVVMKASLCDTSMINSSGSKPIEEVVAHPSRVGVEMGIDAQVEVAPMSESSPQA</sequence>
<evidence type="ECO:0000313" key="3">
    <source>
        <dbReference type="Proteomes" id="UP000011115"/>
    </source>
</evidence>